<dbReference type="Gene3D" id="3.40.50.300">
    <property type="entry name" value="P-loop containing nucleotide triphosphate hydrolases"/>
    <property type="match status" value="1"/>
</dbReference>
<name>A0A0F9NL87_9ZZZZ</name>
<sequence length="336" mass="38815">NQEKKNPYDRALFPDADEPTRVIIGSAQNPESLEAATIKAAWLDECGQKDFKREAWDACERRGTIHKARYLLTTTVYCLGWLKSEIYDPWAKGSEDIDVIQFDSTLNPAFTEEEFERLRVKMPSWKFDMQHRGLFSRPAGLIYDKFDSDHVIPPRELPSEWPRYWGGDFGVNNMAAVWKAYDPKTGDVYTYRDYLKGNLSTFEHVSNFLELSGSNEDPPRERFAIRVGGAPGEEGWRGDFTQAGWRIEKPMIGDVEAGIQKVYGLEALGKHWVFNTCLDYLDEKRTYSRELNDSYQPTDRIERKEWFHCMDADRYVTGNLRTASVGGSRGPSVFRW</sequence>
<dbReference type="EMBL" id="LAZR01003992">
    <property type="protein sequence ID" value="KKN12787.1"/>
    <property type="molecule type" value="Genomic_DNA"/>
</dbReference>
<protein>
    <recommendedName>
        <fullName evidence="2">Phage terminase large subunit N-terminal domain-containing protein</fullName>
    </recommendedName>
</protein>
<dbReference type="Gene3D" id="3.30.420.280">
    <property type="match status" value="1"/>
</dbReference>
<dbReference type="AlphaFoldDB" id="A0A0F9NL87"/>
<feature type="non-terminal residue" evidence="1">
    <location>
        <position position="1"/>
    </location>
</feature>
<proteinExistence type="predicted"/>
<evidence type="ECO:0000313" key="1">
    <source>
        <dbReference type="EMBL" id="KKN12787.1"/>
    </source>
</evidence>
<comment type="caution">
    <text evidence="1">The sequence shown here is derived from an EMBL/GenBank/DDBJ whole genome shotgun (WGS) entry which is preliminary data.</text>
</comment>
<organism evidence="1">
    <name type="scientific">marine sediment metagenome</name>
    <dbReference type="NCBI Taxonomy" id="412755"/>
    <lineage>
        <taxon>unclassified sequences</taxon>
        <taxon>metagenomes</taxon>
        <taxon>ecological metagenomes</taxon>
    </lineage>
</organism>
<reference evidence="1" key="1">
    <citation type="journal article" date="2015" name="Nature">
        <title>Complex archaea that bridge the gap between prokaryotes and eukaryotes.</title>
        <authorList>
            <person name="Spang A."/>
            <person name="Saw J.H."/>
            <person name="Jorgensen S.L."/>
            <person name="Zaremba-Niedzwiedzka K."/>
            <person name="Martijn J."/>
            <person name="Lind A.E."/>
            <person name="van Eijk R."/>
            <person name="Schleper C."/>
            <person name="Guy L."/>
            <person name="Ettema T.J."/>
        </authorList>
    </citation>
    <scope>NUCLEOTIDE SEQUENCE</scope>
</reference>
<dbReference type="InterPro" id="IPR027417">
    <property type="entry name" value="P-loop_NTPase"/>
</dbReference>
<evidence type="ECO:0008006" key="2">
    <source>
        <dbReference type="Google" id="ProtNLM"/>
    </source>
</evidence>
<accession>A0A0F9NL87</accession>
<gene>
    <name evidence="1" type="ORF">LCGC14_1012860</name>
</gene>